<keyword evidence="2" id="KW-0238">DNA-binding</keyword>
<dbReference type="STRING" id="355243.SAMN03080615_02497"/>
<proteinExistence type="predicted"/>
<dbReference type="Pfam" id="PF13443">
    <property type="entry name" value="HTH_26"/>
    <property type="match status" value="1"/>
</dbReference>
<gene>
    <name evidence="2" type="ORF">SAMN03080615_02497</name>
</gene>
<feature type="domain" description="HTH cro/C1-type" evidence="1">
    <location>
        <begin position="30"/>
        <end position="83"/>
    </location>
</feature>
<dbReference type="EMBL" id="FOGB01000007">
    <property type="protein sequence ID" value="SEQ72794.1"/>
    <property type="molecule type" value="Genomic_DNA"/>
</dbReference>
<dbReference type="Proteomes" id="UP000198749">
    <property type="component" value="Unassembled WGS sequence"/>
</dbReference>
<accession>A0A1H9IE28</accession>
<dbReference type="GO" id="GO:0003677">
    <property type="term" value="F:DNA binding"/>
    <property type="evidence" value="ECO:0007669"/>
    <property type="project" value="UniProtKB-KW"/>
</dbReference>
<evidence type="ECO:0000259" key="1">
    <source>
        <dbReference type="PROSITE" id="PS50943"/>
    </source>
</evidence>
<dbReference type="AlphaFoldDB" id="A0A1H9IE28"/>
<dbReference type="OrthoDB" id="5298444at2"/>
<dbReference type="PROSITE" id="PS50943">
    <property type="entry name" value="HTH_CROC1"/>
    <property type="match status" value="1"/>
</dbReference>
<organism evidence="2 3">
    <name type="scientific">Amphritea atlantica</name>
    <dbReference type="NCBI Taxonomy" id="355243"/>
    <lineage>
        <taxon>Bacteria</taxon>
        <taxon>Pseudomonadati</taxon>
        <taxon>Pseudomonadota</taxon>
        <taxon>Gammaproteobacteria</taxon>
        <taxon>Oceanospirillales</taxon>
        <taxon>Oceanospirillaceae</taxon>
        <taxon>Amphritea</taxon>
    </lineage>
</organism>
<name>A0A1H9IE28_9GAMM</name>
<dbReference type="SUPFAM" id="SSF47413">
    <property type="entry name" value="lambda repressor-like DNA-binding domains"/>
    <property type="match status" value="1"/>
</dbReference>
<evidence type="ECO:0000313" key="3">
    <source>
        <dbReference type="Proteomes" id="UP000198749"/>
    </source>
</evidence>
<keyword evidence="3" id="KW-1185">Reference proteome</keyword>
<sequence length="264" mass="30244">MNDLSSSVVQSDACVSGDEHQQRENLFTLLKQALKARGFTYARLAAEMNMSELSIKRLFKEKDCKMSRLLEICSIIGISIDELIQMQQRFSQIPEFLPESVEAALAKDKKLFLILILLVSQVDIPTVGSLMEMDQARLYLHLRELEKLGIIELRSGSGFRFLVSLPIRWRMGGKLAGLIKGINKRYIAHCLDHEKDPEYAFTTASRLMSKSSVLQIQNNLHRIREEFDYLSSQDQMFYKVEELQLHKLVFGMGPFPLDVILAED</sequence>
<dbReference type="RefSeq" id="WP_091358654.1">
    <property type="nucleotide sequence ID" value="NZ_AP025284.1"/>
</dbReference>
<dbReference type="CDD" id="cd00093">
    <property type="entry name" value="HTH_XRE"/>
    <property type="match status" value="1"/>
</dbReference>
<protein>
    <submittedName>
        <fullName evidence="2">Cro/C1-type HTH DNA-binding domain-containing protein</fullName>
    </submittedName>
</protein>
<dbReference type="Gene3D" id="1.10.260.40">
    <property type="entry name" value="lambda repressor-like DNA-binding domains"/>
    <property type="match status" value="1"/>
</dbReference>
<reference evidence="3" key="1">
    <citation type="submission" date="2016-10" db="EMBL/GenBank/DDBJ databases">
        <authorList>
            <person name="Varghese N."/>
            <person name="Submissions S."/>
        </authorList>
    </citation>
    <scope>NUCLEOTIDE SEQUENCE [LARGE SCALE GENOMIC DNA]</scope>
    <source>
        <strain evidence="3">DSM 18887</strain>
    </source>
</reference>
<dbReference type="SMART" id="SM00530">
    <property type="entry name" value="HTH_XRE"/>
    <property type="match status" value="1"/>
</dbReference>
<dbReference type="InterPro" id="IPR001387">
    <property type="entry name" value="Cro/C1-type_HTH"/>
</dbReference>
<evidence type="ECO:0000313" key="2">
    <source>
        <dbReference type="EMBL" id="SEQ72794.1"/>
    </source>
</evidence>
<dbReference type="InterPro" id="IPR010982">
    <property type="entry name" value="Lambda_DNA-bd_dom_sf"/>
</dbReference>